<protein>
    <recommendedName>
        <fullName evidence="8">Abasic site processing protein</fullName>
        <ecNumber evidence="8">3.4.-.-</ecNumber>
    </recommendedName>
</protein>
<keyword evidence="7" id="KW-0456">Lyase</keyword>
<keyword evidence="6" id="KW-0238">DNA-binding</keyword>
<reference evidence="10 11" key="1">
    <citation type="submission" date="2018-03" db="EMBL/GenBank/DDBJ databases">
        <title>The draft genome of Mesorhizobium soli JCM 19897.</title>
        <authorList>
            <person name="Li L."/>
            <person name="Liu L."/>
            <person name="Liang L."/>
            <person name="Wang T."/>
            <person name="Zhang X."/>
        </authorList>
    </citation>
    <scope>NUCLEOTIDE SEQUENCE [LARGE SCALE GENOMIC DNA]</scope>
    <source>
        <strain evidence="10 11">JCM 19897</strain>
    </source>
</reference>
<keyword evidence="4 8" id="KW-0378">Hydrolase</keyword>
<dbReference type="SUPFAM" id="SSF143081">
    <property type="entry name" value="BB1717-like"/>
    <property type="match status" value="1"/>
</dbReference>
<feature type="region of interest" description="Disordered" evidence="9">
    <location>
        <begin position="221"/>
        <end position="242"/>
    </location>
</feature>
<evidence type="ECO:0000256" key="3">
    <source>
        <dbReference type="ARBA" id="ARBA00022763"/>
    </source>
</evidence>
<dbReference type="PANTHER" id="PTHR13604">
    <property type="entry name" value="DC12-RELATED"/>
    <property type="match status" value="1"/>
</dbReference>
<comment type="caution">
    <text evidence="10">The sequence shown here is derived from an EMBL/GenBank/DDBJ whole genome shotgun (WGS) entry which is preliminary data.</text>
</comment>
<dbReference type="GO" id="GO:0106300">
    <property type="term" value="P:protein-DNA covalent cross-linking repair"/>
    <property type="evidence" value="ECO:0007669"/>
    <property type="project" value="InterPro"/>
</dbReference>
<comment type="similarity">
    <text evidence="1 8">Belongs to the SOS response-associated peptidase family.</text>
</comment>
<dbReference type="OrthoDB" id="9782620at2"/>
<keyword evidence="11" id="KW-1185">Reference proteome</keyword>
<evidence type="ECO:0000256" key="1">
    <source>
        <dbReference type="ARBA" id="ARBA00008136"/>
    </source>
</evidence>
<keyword evidence="3" id="KW-0227">DNA damage</keyword>
<feature type="compositionally biased region" description="Basic and acidic residues" evidence="9">
    <location>
        <begin position="233"/>
        <end position="242"/>
    </location>
</feature>
<dbReference type="Proteomes" id="UP000240653">
    <property type="component" value="Unassembled WGS sequence"/>
</dbReference>
<organism evidence="10 11">
    <name type="scientific">Pseudaminobacter soli</name>
    <name type="common">ex Li et al. 2025</name>
    <dbReference type="NCBI Taxonomy" id="1295366"/>
    <lineage>
        <taxon>Bacteria</taxon>
        <taxon>Pseudomonadati</taxon>
        <taxon>Pseudomonadota</taxon>
        <taxon>Alphaproteobacteria</taxon>
        <taxon>Hyphomicrobiales</taxon>
        <taxon>Phyllobacteriaceae</taxon>
        <taxon>Pseudaminobacter</taxon>
    </lineage>
</organism>
<gene>
    <name evidence="10" type="ORF">C7I85_14030</name>
</gene>
<proteinExistence type="inferred from homology"/>
<dbReference type="Gene3D" id="3.90.1680.10">
    <property type="entry name" value="SOS response associated peptidase-like"/>
    <property type="match status" value="1"/>
</dbReference>
<dbReference type="Pfam" id="PF02586">
    <property type="entry name" value="SRAP"/>
    <property type="match status" value="1"/>
</dbReference>
<evidence type="ECO:0000256" key="7">
    <source>
        <dbReference type="ARBA" id="ARBA00023239"/>
    </source>
</evidence>
<dbReference type="RefSeq" id="WP_106724609.1">
    <property type="nucleotide sequence ID" value="NZ_PXYL01000006.1"/>
</dbReference>
<sequence>MCGRVNIKTNLDEMLRAFAFAQQNEEVDRAANQFPRYNGAPGLDYPIIIRDVIRDATQPVFGPVFKMARWGFIPHFATARNEGFKHINARGETVATNGIFKHAYHARRALMPITGYFEWHDILGTGKNKQPYAIAMADDAPFCLAAIWQEWRDPVTREDVTSFCIITCEPNAMMAKIHNRVPVILRREDYERWLGGEPDPGDLLTPYPAHLMKMWKIDRKVGSSKNDSPDILDEIRPEDLFE</sequence>
<evidence type="ECO:0000256" key="8">
    <source>
        <dbReference type="RuleBase" id="RU364100"/>
    </source>
</evidence>
<evidence type="ECO:0000256" key="6">
    <source>
        <dbReference type="ARBA" id="ARBA00023125"/>
    </source>
</evidence>
<keyword evidence="2 8" id="KW-0645">Protease</keyword>
<evidence type="ECO:0000256" key="9">
    <source>
        <dbReference type="SAM" id="MobiDB-lite"/>
    </source>
</evidence>
<dbReference type="GO" id="GO:0008233">
    <property type="term" value="F:peptidase activity"/>
    <property type="evidence" value="ECO:0007669"/>
    <property type="project" value="UniProtKB-KW"/>
</dbReference>
<evidence type="ECO:0000313" key="10">
    <source>
        <dbReference type="EMBL" id="PSJ60275.1"/>
    </source>
</evidence>
<name>A0A2P7SD61_9HYPH</name>
<dbReference type="InterPro" id="IPR036590">
    <property type="entry name" value="SRAP-like"/>
</dbReference>
<dbReference type="EMBL" id="PXYL01000006">
    <property type="protein sequence ID" value="PSJ60275.1"/>
    <property type="molecule type" value="Genomic_DNA"/>
</dbReference>
<dbReference type="PANTHER" id="PTHR13604:SF0">
    <property type="entry name" value="ABASIC SITE PROCESSING PROTEIN HMCES"/>
    <property type="match status" value="1"/>
</dbReference>
<dbReference type="GO" id="GO:0003697">
    <property type="term" value="F:single-stranded DNA binding"/>
    <property type="evidence" value="ECO:0007669"/>
    <property type="project" value="InterPro"/>
</dbReference>
<dbReference type="AlphaFoldDB" id="A0A2P7SD61"/>
<evidence type="ECO:0000256" key="5">
    <source>
        <dbReference type="ARBA" id="ARBA00023124"/>
    </source>
</evidence>
<evidence type="ECO:0000256" key="4">
    <source>
        <dbReference type="ARBA" id="ARBA00022801"/>
    </source>
</evidence>
<accession>A0A2P7SD61</accession>
<evidence type="ECO:0000256" key="2">
    <source>
        <dbReference type="ARBA" id="ARBA00022670"/>
    </source>
</evidence>
<dbReference type="GO" id="GO:0006508">
    <property type="term" value="P:proteolysis"/>
    <property type="evidence" value="ECO:0007669"/>
    <property type="project" value="UniProtKB-KW"/>
</dbReference>
<evidence type="ECO:0000313" key="11">
    <source>
        <dbReference type="Proteomes" id="UP000240653"/>
    </source>
</evidence>
<keyword evidence="5" id="KW-0190">Covalent protein-DNA linkage</keyword>
<dbReference type="EC" id="3.4.-.-" evidence="8"/>
<dbReference type="GO" id="GO:0016829">
    <property type="term" value="F:lyase activity"/>
    <property type="evidence" value="ECO:0007669"/>
    <property type="project" value="UniProtKB-KW"/>
</dbReference>
<dbReference type="InterPro" id="IPR003738">
    <property type="entry name" value="SRAP"/>
</dbReference>